<keyword evidence="1" id="KW-0067">ATP-binding</keyword>
<organism evidence="1 2">
    <name type="scientific">Duganella fentianensis</name>
    <dbReference type="NCBI Taxonomy" id="2692177"/>
    <lineage>
        <taxon>Bacteria</taxon>
        <taxon>Pseudomonadati</taxon>
        <taxon>Pseudomonadota</taxon>
        <taxon>Betaproteobacteria</taxon>
        <taxon>Burkholderiales</taxon>
        <taxon>Oxalobacteraceae</taxon>
        <taxon>Telluria group</taxon>
        <taxon>Duganella</taxon>
    </lineage>
</organism>
<name>A0A845I2G4_9BURK</name>
<comment type="caution">
    <text evidence="1">The sequence shown here is derived from an EMBL/GenBank/DDBJ whole genome shotgun (WGS) entry which is preliminary data.</text>
</comment>
<dbReference type="Gene3D" id="3.30.565.10">
    <property type="entry name" value="Histidine kinase-like ATPase, C-terminal domain"/>
    <property type="match status" value="1"/>
</dbReference>
<accession>A0A845I2G4</accession>
<dbReference type="InterPro" id="IPR049661">
    <property type="entry name" value="MzaB"/>
</dbReference>
<evidence type="ECO:0000313" key="2">
    <source>
        <dbReference type="Proteomes" id="UP000444316"/>
    </source>
</evidence>
<gene>
    <name evidence="1" type="ORF">GTP23_12670</name>
</gene>
<dbReference type="AlphaFoldDB" id="A0A845I2G4"/>
<keyword evidence="1" id="KW-0547">Nucleotide-binding</keyword>
<dbReference type="GO" id="GO:0005524">
    <property type="term" value="F:ATP binding"/>
    <property type="evidence" value="ECO:0007669"/>
    <property type="project" value="UniProtKB-KW"/>
</dbReference>
<dbReference type="SUPFAM" id="SSF55874">
    <property type="entry name" value="ATPase domain of HSP90 chaperone/DNA topoisomerase II/histidine kinase"/>
    <property type="match status" value="1"/>
</dbReference>
<protein>
    <submittedName>
        <fullName evidence="1">ATP-binding protein</fullName>
    </submittedName>
</protein>
<proteinExistence type="predicted"/>
<evidence type="ECO:0000313" key="1">
    <source>
        <dbReference type="EMBL" id="MYN45901.1"/>
    </source>
</evidence>
<dbReference type="InterPro" id="IPR036890">
    <property type="entry name" value="HATPase_C_sf"/>
</dbReference>
<dbReference type="Proteomes" id="UP000444316">
    <property type="component" value="Unassembled WGS sequence"/>
</dbReference>
<dbReference type="RefSeq" id="WP_161035441.1">
    <property type="nucleotide sequence ID" value="NZ_WWCL01000002.1"/>
</dbReference>
<dbReference type="NCBIfam" id="NF041932">
    <property type="entry name" value="MzaB"/>
    <property type="match status" value="1"/>
</dbReference>
<keyword evidence="2" id="KW-1185">Reference proteome</keyword>
<reference evidence="1" key="1">
    <citation type="submission" date="2019-12" db="EMBL/GenBank/DDBJ databases">
        <title>Novel species isolated from a subtropical stream in China.</title>
        <authorList>
            <person name="Lu H."/>
        </authorList>
    </citation>
    <scope>NUCLEOTIDE SEQUENCE [LARGE SCALE GENOMIC DNA]</scope>
    <source>
        <strain evidence="1">FT93W</strain>
    </source>
</reference>
<dbReference type="Pfam" id="PF13589">
    <property type="entry name" value="HATPase_c_3"/>
    <property type="match status" value="1"/>
</dbReference>
<dbReference type="EMBL" id="WWCL01000002">
    <property type="protein sequence ID" value="MYN45901.1"/>
    <property type="molecule type" value="Genomic_DNA"/>
</dbReference>
<sequence>MIEALRGLGYNTATALADIIDNSIAARARAVELNFVWAGAHSRIEIRDDGTGMNAAELDRAMRLGEKNPLDVRSDSDLGRFGLGLKTASFSQCRRLTVATVGADGLQCLRWDLDVLAASADDGWHLLEGPDESSASLVESFGASGCGTLVLLEVLDRVVTTGFGEQDFLDLIDRVEGHLAMVFHRFLEGTKPRLRIRINGRGVSPWDPFLSGHPAKPWHSPVSTFGATSGVEVECHVLPHKDRLTEKEYESAQGPDGWTAQQGFYVYRNQRLLVAGSWLGLGQRRGWTKDEAHRLARIRLDIPNSADADWKIDIRKSTARPPVAVRAWLIRLAEETRTRARRAFAQRGQAPRAPGGKEVSQAWRADHFSGGMRYRIDTDHPAVRAVLDEANGLLPQIRAMLRIIEETVPVQRIWLDTAENRETPRTGFAGEPPAAVTEILHVLYRNMVRIKGMSPEMARSRILLSEPFQNYPDLVAALTDDE</sequence>